<sequence length="404" mass="46204">MSLIPEIRIADFTYQLPEDKIALYPLPQRDESKLLVYKDGCIEDSKFLHLDQYLPKGASIFFNQSKVVFTRLFFEIRSGQRPVEIFCLEPADGQELYTALSSRKHVKMLCMVGRAKKWKDHSISMQIPHNKGITTLYATKISRKGAVFEILFEWDDDMSFAEILELAGHVPLPPYIRRLDDELDKRRYQTIYAQVEGSVAAPTAGLHFTDRVFNLLKEKNISFHFLTLHVGAGTFAPVKSEYISGHKMHGELIEIRPGLLKAMLDSPFKVAVGTTSLRTLESIYHLGIRTLLSKNLSADELEQWCGFTHPKNIDFKQSIETLLEYFDKKNIQSLKLKTQLIIAPGYKIRTIDALITNFHQPSSTLLLLVSAVTGGRWKEIYNHALSCDYRFLSYGDSSLLFIHH</sequence>
<dbReference type="EMBL" id="QPJS01000004">
    <property type="protein sequence ID" value="RCX02252.1"/>
    <property type="molecule type" value="Genomic_DNA"/>
</dbReference>
<dbReference type="GO" id="GO:0051075">
    <property type="term" value="F:S-adenosylmethionine:tRNA ribosyltransferase-isomerase activity"/>
    <property type="evidence" value="ECO:0007669"/>
    <property type="project" value="TreeGrafter"/>
</dbReference>
<keyword evidence="6" id="KW-1185">Reference proteome</keyword>
<gene>
    <name evidence="5" type="ORF">DES35_10411</name>
</gene>
<dbReference type="InterPro" id="IPR042119">
    <property type="entry name" value="QueA_dom2"/>
</dbReference>
<keyword evidence="5" id="KW-0413">Isomerase</keyword>
<dbReference type="InterPro" id="IPR003699">
    <property type="entry name" value="QueA"/>
</dbReference>
<keyword evidence="1" id="KW-0963">Cytoplasm</keyword>
<reference evidence="5 6" key="1">
    <citation type="submission" date="2018-07" db="EMBL/GenBank/DDBJ databases">
        <title>Genomic Encyclopedia of Type Strains, Phase IV (KMG-IV): sequencing the most valuable type-strain genomes for metagenomic binning, comparative biology and taxonomic classification.</title>
        <authorList>
            <person name="Goeker M."/>
        </authorList>
    </citation>
    <scope>NUCLEOTIDE SEQUENCE [LARGE SCALE GENOMIC DNA]</scope>
    <source>
        <strain evidence="5 6">DSM 21410</strain>
    </source>
</reference>
<keyword evidence="3" id="KW-0949">S-adenosyl-L-methionine</keyword>
<dbReference type="Proteomes" id="UP000253517">
    <property type="component" value="Unassembled WGS sequence"/>
</dbReference>
<comment type="caution">
    <text evidence="5">The sequence shown here is derived from an EMBL/GenBank/DDBJ whole genome shotgun (WGS) entry which is preliminary data.</text>
</comment>
<dbReference type="AlphaFoldDB" id="A0A368ZZ07"/>
<proteinExistence type="predicted"/>
<dbReference type="RefSeq" id="WP_114366375.1">
    <property type="nucleotide sequence ID" value="NZ_BHZF01000006.1"/>
</dbReference>
<dbReference type="InterPro" id="IPR042118">
    <property type="entry name" value="QueA_dom1"/>
</dbReference>
<evidence type="ECO:0000313" key="6">
    <source>
        <dbReference type="Proteomes" id="UP000253517"/>
    </source>
</evidence>
<name>A0A368ZZ07_9FLAO</name>
<keyword evidence="4" id="KW-0671">Queuosine biosynthesis</keyword>
<dbReference type="Gene3D" id="2.40.10.240">
    <property type="entry name" value="QueA-like"/>
    <property type="match status" value="1"/>
</dbReference>
<protein>
    <submittedName>
        <fullName evidence="5">S-adenosylmethionine:tRNA ribosyltransferase-isomerase</fullName>
    </submittedName>
</protein>
<dbReference type="InterPro" id="IPR036100">
    <property type="entry name" value="QueA_sf"/>
</dbReference>
<evidence type="ECO:0000256" key="2">
    <source>
        <dbReference type="ARBA" id="ARBA00022679"/>
    </source>
</evidence>
<evidence type="ECO:0000256" key="1">
    <source>
        <dbReference type="ARBA" id="ARBA00022490"/>
    </source>
</evidence>
<accession>A0A368ZZ07</accession>
<dbReference type="Pfam" id="PF02547">
    <property type="entry name" value="Queuosine_synth"/>
    <property type="match status" value="1"/>
</dbReference>
<dbReference type="SUPFAM" id="SSF111337">
    <property type="entry name" value="QueA-like"/>
    <property type="match status" value="1"/>
</dbReference>
<dbReference type="PANTHER" id="PTHR30307">
    <property type="entry name" value="S-ADENOSYLMETHIONINE:TRNA RIBOSYLTRANSFERASE-ISOMERASE"/>
    <property type="match status" value="1"/>
</dbReference>
<dbReference type="PANTHER" id="PTHR30307:SF0">
    <property type="entry name" value="S-ADENOSYLMETHIONINE:TRNA RIBOSYLTRANSFERASE-ISOMERASE"/>
    <property type="match status" value="1"/>
</dbReference>
<keyword evidence="2 5" id="KW-0808">Transferase</keyword>
<dbReference type="GO" id="GO:0008616">
    <property type="term" value="P:tRNA queuosine(34) biosynthetic process"/>
    <property type="evidence" value="ECO:0007669"/>
    <property type="project" value="UniProtKB-KW"/>
</dbReference>
<evidence type="ECO:0000256" key="3">
    <source>
        <dbReference type="ARBA" id="ARBA00022691"/>
    </source>
</evidence>
<evidence type="ECO:0000313" key="5">
    <source>
        <dbReference type="EMBL" id="RCX02252.1"/>
    </source>
</evidence>
<organism evidence="5 6">
    <name type="scientific">Schleiferia thermophila</name>
    <dbReference type="NCBI Taxonomy" id="884107"/>
    <lineage>
        <taxon>Bacteria</taxon>
        <taxon>Pseudomonadati</taxon>
        <taxon>Bacteroidota</taxon>
        <taxon>Flavobacteriia</taxon>
        <taxon>Flavobacteriales</taxon>
        <taxon>Schleiferiaceae</taxon>
        <taxon>Schleiferia</taxon>
    </lineage>
</organism>
<dbReference type="Gene3D" id="3.40.1780.10">
    <property type="entry name" value="QueA-like"/>
    <property type="match status" value="2"/>
</dbReference>
<evidence type="ECO:0000256" key="4">
    <source>
        <dbReference type="ARBA" id="ARBA00022785"/>
    </source>
</evidence>